<reference evidence="2" key="1">
    <citation type="submission" date="2023-03" db="EMBL/GenBank/DDBJ databases">
        <title>Massive genome expansion in bonnet fungi (Mycena s.s.) driven by repeated elements and novel gene families across ecological guilds.</title>
        <authorList>
            <consortium name="Lawrence Berkeley National Laboratory"/>
            <person name="Harder C.B."/>
            <person name="Miyauchi S."/>
            <person name="Viragh M."/>
            <person name="Kuo A."/>
            <person name="Thoen E."/>
            <person name="Andreopoulos B."/>
            <person name="Lu D."/>
            <person name="Skrede I."/>
            <person name="Drula E."/>
            <person name="Henrissat B."/>
            <person name="Morin E."/>
            <person name="Kohler A."/>
            <person name="Barry K."/>
            <person name="LaButti K."/>
            <person name="Morin E."/>
            <person name="Salamov A."/>
            <person name="Lipzen A."/>
            <person name="Mereny Z."/>
            <person name="Hegedus B."/>
            <person name="Baldrian P."/>
            <person name="Stursova M."/>
            <person name="Weitz H."/>
            <person name="Taylor A."/>
            <person name="Grigoriev I.V."/>
            <person name="Nagy L.G."/>
            <person name="Martin F."/>
            <person name="Kauserud H."/>
        </authorList>
    </citation>
    <scope>NUCLEOTIDE SEQUENCE</scope>
    <source>
        <strain evidence="2">CBHHK002</strain>
    </source>
</reference>
<proteinExistence type="predicted"/>
<evidence type="ECO:0000256" key="1">
    <source>
        <dbReference type="SAM" id="MobiDB-lite"/>
    </source>
</evidence>
<feature type="compositionally biased region" description="Polar residues" evidence="1">
    <location>
        <begin position="1"/>
        <end position="13"/>
    </location>
</feature>
<organism evidence="2 3">
    <name type="scientific">Mycena albidolilacea</name>
    <dbReference type="NCBI Taxonomy" id="1033008"/>
    <lineage>
        <taxon>Eukaryota</taxon>
        <taxon>Fungi</taxon>
        <taxon>Dikarya</taxon>
        <taxon>Basidiomycota</taxon>
        <taxon>Agaricomycotina</taxon>
        <taxon>Agaricomycetes</taxon>
        <taxon>Agaricomycetidae</taxon>
        <taxon>Agaricales</taxon>
        <taxon>Marasmiineae</taxon>
        <taxon>Mycenaceae</taxon>
        <taxon>Mycena</taxon>
    </lineage>
</organism>
<dbReference type="AlphaFoldDB" id="A0AAD7A899"/>
<feature type="compositionally biased region" description="Acidic residues" evidence="1">
    <location>
        <begin position="15"/>
        <end position="39"/>
    </location>
</feature>
<evidence type="ECO:0000313" key="2">
    <source>
        <dbReference type="EMBL" id="KAJ7351298.1"/>
    </source>
</evidence>
<sequence length="229" mass="25559">MGSRSQFHPQGTDISVDDDEDNEEDEYDDGSSGEEEDFETLDVIERAEIYCHDEQDNYELELRGKPEELPAHEERGRMEALLIAQGRRLVQNVLKNSGHWEQWWPLTHSLKQDMPDKATQGQWEQCRRLVVKALGVIKMPSVRKPISVSGSTLNCMANPTPFLSTDVPSQRTLMASLKHRPSCLQRVAPQEGPHYLGLTSAPCFLSQLSASVGAHAPEHTTGIDSPQAG</sequence>
<dbReference type="EMBL" id="JARIHO010000013">
    <property type="protein sequence ID" value="KAJ7351298.1"/>
    <property type="molecule type" value="Genomic_DNA"/>
</dbReference>
<protein>
    <submittedName>
        <fullName evidence="2">Uncharacterized protein</fullName>
    </submittedName>
</protein>
<accession>A0AAD7A899</accession>
<evidence type="ECO:0000313" key="3">
    <source>
        <dbReference type="Proteomes" id="UP001218218"/>
    </source>
</evidence>
<comment type="caution">
    <text evidence="2">The sequence shown here is derived from an EMBL/GenBank/DDBJ whole genome shotgun (WGS) entry which is preliminary data.</text>
</comment>
<feature type="region of interest" description="Disordered" evidence="1">
    <location>
        <begin position="1"/>
        <end position="39"/>
    </location>
</feature>
<gene>
    <name evidence="2" type="ORF">DFH08DRAFT_806025</name>
</gene>
<dbReference type="Proteomes" id="UP001218218">
    <property type="component" value="Unassembled WGS sequence"/>
</dbReference>
<keyword evidence="3" id="KW-1185">Reference proteome</keyword>
<name>A0AAD7A899_9AGAR</name>